<comment type="caution">
    <text evidence="2">The sequence shown here is derived from an EMBL/GenBank/DDBJ whole genome shotgun (WGS) entry which is preliminary data.</text>
</comment>
<dbReference type="Proteomes" id="UP000299102">
    <property type="component" value="Unassembled WGS sequence"/>
</dbReference>
<sequence>MPSTQAISATLGHGFDAGVGSSFRVTDSPPAAWDIPPPPPRVCCRFTTAAFLIAPVFCLAVGGRTLDSDLAMASFAPYLVGMSCRWGIICPPFATFLLIYLLISNLYIFAKGSSLTPHLRKVHKLASDYSPLTYICKVCQEAFVKFYNLQRHRCYGVKPGIQKTHNNAPTESQNPTGNVTTQTVIDLTDGHNAPCDYLPNGNSVGNPTVRNLNSIDIEVPVIGSTTENEDLNAVTPTDAQVPVVSTSTYEFDNYKLVLTEVPIEF</sequence>
<dbReference type="AlphaFoldDB" id="A0A4C1VLD4"/>
<feature type="transmembrane region" description="Helical" evidence="1">
    <location>
        <begin position="86"/>
        <end position="110"/>
    </location>
</feature>
<keyword evidence="1" id="KW-0812">Transmembrane</keyword>
<evidence type="ECO:0000313" key="3">
    <source>
        <dbReference type="Proteomes" id="UP000299102"/>
    </source>
</evidence>
<name>A0A4C1VLD4_EUMVA</name>
<evidence type="ECO:0000256" key="1">
    <source>
        <dbReference type="SAM" id="Phobius"/>
    </source>
</evidence>
<dbReference type="Gene3D" id="3.30.160.60">
    <property type="entry name" value="Classic Zinc Finger"/>
    <property type="match status" value="1"/>
</dbReference>
<keyword evidence="3" id="KW-1185">Reference proteome</keyword>
<proteinExistence type="predicted"/>
<feature type="transmembrane region" description="Helical" evidence="1">
    <location>
        <begin position="46"/>
        <end position="66"/>
    </location>
</feature>
<accession>A0A4C1VLD4</accession>
<dbReference type="EMBL" id="BGZK01000362">
    <property type="protein sequence ID" value="GBP39222.1"/>
    <property type="molecule type" value="Genomic_DNA"/>
</dbReference>
<keyword evidence="1" id="KW-1133">Transmembrane helix</keyword>
<keyword evidence="1" id="KW-0472">Membrane</keyword>
<evidence type="ECO:0000313" key="2">
    <source>
        <dbReference type="EMBL" id="GBP39222.1"/>
    </source>
</evidence>
<gene>
    <name evidence="2" type="ORF">EVAR_22626_1</name>
</gene>
<organism evidence="2 3">
    <name type="scientific">Eumeta variegata</name>
    <name type="common">Bagworm moth</name>
    <name type="synonym">Eumeta japonica</name>
    <dbReference type="NCBI Taxonomy" id="151549"/>
    <lineage>
        <taxon>Eukaryota</taxon>
        <taxon>Metazoa</taxon>
        <taxon>Ecdysozoa</taxon>
        <taxon>Arthropoda</taxon>
        <taxon>Hexapoda</taxon>
        <taxon>Insecta</taxon>
        <taxon>Pterygota</taxon>
        <taxon>Neoptera</taxon>
        <taxon>Endopterygota</taxon>
        <taxon>Lepidoptera</taxon>
        <taxon>Glossata</taxon>
        <taxon>Ditrysia</taxon>
        <taxon>Tineoidea</taxon>
        <taxon>Psychidae</taxon>
        <taxon>Oiketicinae</taxon>
        <taxon>Eumeta</taxon>
    </lineage>
</organism>
<protein>
    <submittedName>
        <fullName evidence="2">Uncharacterized protein</fullName>
    </submittedName>
</protein>
<reference evidence="2 3" key="1">
    <citation type="journal article" date="2019" name="Commun. Biol.">
        <title>The bagworm genome reveals a unique fibroin gene that provides high tensile strength.</title>
        <authorList>
            <person name="Kono N."/>
            <person name="Nakamura H."/>
            <person name="Ohtoshi R."/>
            <person name="Tomita M."/>
            <person name="Numata K."/>
            <person name="Arakawa K."/>
        </authorList>
    </citation>
    <scope>NUCLEOTIDE SEQUENCE [LARGE SCALE GENOMIC DNA]</scope>
</reference>